<evidence type="ECO:0000256" key="1">
    <source>
        <dbReference type="ARBA" id="ARBA00004245"/>
    </source>
</evidence>
<organism evidence="11 12">
    <name type="scientific">Drosophila yakuba</name>
    <name type="common">Fruit fly</name>
    <dbReference type="NCBI Taxonomy" id="7245"/>
    <lineage>
        <taxon>Eukaryota</taxon>
        <taxon>Metazoa</taxon>
        <taxon>Ecdysozoa</taxon>
        <taxon>Arthropoda</taxon>
        <taxon>Hexapoda</taxon>
        <taxon>Insecta</taxon>
        <taxon>Pterygota</taxon>
        <taxon>Neoptera</taxon>
        <taxon>Endopterygota</taxon>
        <taxon>Diptera</taxon>
        <taxon>Brachycera</taxon>
        <taxon>Muscomorpha</taxon>
        <taxon>Ephydroidea</taxon>
        <taxon>Drosophilidae</taxon>
        <taxon>Drosophila</taxon>
        <taxon>Sophophora</taxon>
    </lineage>
</organism>
<protein>
    <submittedName>
        <fullName evidence="11">Uncharacterized protein, isoform D</fullName>
    </submittedName>
</protein>
<comment type="subcellular location">
    <subcellularLocation>
        <location evidence="1">Cytoplasm</location>
        <location evidence="1">Cytoskeleton</location>
    </subcellularLocation>
    <subcellularLocation>
        <location evidence="8">Presynapse</location>
    </subcellularLocation>
</comment>
<dbReference type="Pfam" id="PF10174">
    <property type="entry name" value="Cast"/>
    <property type="match status" value="2"/>
</dbReference>
<reference evidence="11 12" key="1">
    <citation type="journal article" date="2007" name="Nature">
        <title>Evolution of genes and genomes on the Drosophila phylogeny.</title>
        <authorList>
            <consortium name="Drosophila 12 Genomes Consortium"/>
            <person name="Clark A.G."/>
            <person name="Eisen M.B."/>
            <person name="Smith D.R."/>
            <person name="Bergman C.M."/>
            <person name="Oliver B."/>
            <person name="Markow T.A."/>
            <person name="Kaufman T.C."/>
            <person name="Kellis M."/>
            <person name="Gelbart W."/>
            <person name="Iyer V.N."/>
            <person name="Pollard D.A."/>
            <person name="Sackton T.B."/>
            <person name="Larracuente A.M."/>
            <person name="Singh N.D."/>
            <person name="Abad J.P."/>
            <person name="Abt D.N."/>
            <person name="Adryan B."/>
            <person name="Aguade M."/>
            <person name="Akashi H."/>
            <person name="Anderson W.W."/>
            <person name="Aquadro C.F."/>
            <person name="Ardell D.H."/>
            <person name="Arguello R."/>
            <person name="Artieri C.G."/>
            <person name="Barbash D.A."/>
            <person name="Barker D."/>
            <person name="Barsanti P."/>
            <person name="Batterham P."/>
            <person name="Batzoglou S."/>
            <person name="Begun D."/>
            <person name="Bhutkar A."/>
            <person name="Blanco E."/>
            <person name="Bosak S.A."/>
            <person name="Bradley R.K."/>
            <person name="Brand A.D."/>
            <person name="Brent M.R."/>
            <person name="Brooks A.N."/>
            <person name="Brown R.H."/>
            <person name="Butlin R.K."/>
            <person name="Caggese C."/>
            <person name="Calvi B.R."/>
            <person name="Bernardo de Carvalho A."/>
            <person name="Caspi A."/>
            <person name="Castrezana S."/>
            <person name="Celniker S.E."/>
            <person name="Chang J.L."/>
            <person name="Chapple C."/>
            <person name="Chatterji S."/>
            <person name="Chinwalla A."/>
            <person name="Civetta A."/>
            <person name="Clifton S.W."/>
            <person name="Comeron J.M."/>
            <person name="Costello J.C."/>
            <person name="Coyne J.A."/>
            <person name="Daub J."/>
            <person name="David R.G."/>
            <person name="Delcher A.L."/>
            <person name="Delehaunty K."/>
            <person name="Do C.B."/>
            <person name="Ebling H."/>
            <person name="Edwards K."/>
            <person name="Eickbush T."/>
            <person name="Evans J.D."/>
            <person name="Filipski A."/>
            <person name="Findeiss S."/>
            <person name="Freyhult E."/>
            <person name="Fulton L."/>
            <person name="Fulton R."/>
            <person name="Garcia A.C."/>
            <person name="Gardiner A."/>
            <person name="Garfield D.A."/>
            <person name="Garvin B.E."/>
            <person name="Gibson G."/>
            <person name="Gilbert D."/>
            <person name="Gnerre S."/>
            <person name="Godfrey J."/>
            <person name="Good R."/>
            <person name="Gotea V."/>
            <person name="Gravely B."/>
            <person name="Greenberg A.J."/>
            <person name="Griffiths-Jones S."/>
            <person name="Gross S."/>
            <person name="Guigo R."/>
            <person name="Gustafson E.A."/>
            <person name="Haerty W."/>
            <person name="Hahn M.W."/>
            <person name="Halligan D.L."/>
            <person name="Halpern A.L."/>
            <person name="Halter G.M."/>
            <person name="Han M.V."/>
            <person name="Heger A."/>
            <person name="Hillier L."/>
            <person name="Hinrichs A.S."/>
            <person name="Holmes I."/>
            <person name="Hoskins R.A."/>
            <person name="Hubisz M.J."/>
            <person name="Hultmark D."/>
            <person name="Huntley M.A."/>
            <person name="Jaffe D.B."/>
            <person name="Jagadeeshan S."/>
            <person name="Jeck W.R."/>
            <person name="Johnson J."/>
            <person name="Jones C.D."/>
            <person name="Jordan W.C."/>
            <person name="Karpen G.H."/>
            <person name="Kataoka E."/>
            <person name="Keightley P.D."/>
            <person name="Kheradpour P."/>
            <person name="Kirkness E.F."/>
            <person name="Koerich L.B."/>
            <person name="Kristiansen K."/>
            <person name="Kudrna D."/>
            <person name="Kulathinal R.J."/>
            <person name="Kumar S."/>
            <person name="Kwok R."/>
            <person name="Lander E."/>
            <person name="Langley C.H."/>
            <person name="Lapoint R."/>
            <person name="Lazzaro B.P."/>
            <person name="Lee S.J."/>
            <person name="Levesque L."/>
            <person name="Li R."/>
            <person name="Lin C.F."/>
            <person name="Lin M.F."/>
            <person name="Lindblad-Toh K."/>
            <person name="Llopart A."/>
            <person name="Long M."/>
            <person name="Low L."/>
            <person name="Lozovsky E."/>
            <person name="Lu J."/>
            <person name="Luo M."/>
            <person name="Machado C.A."/>
            <person name="Makalowski W."/>
            <person name="Marzo M."/>
            <person name="Matsuda M."/>
            <person name="Matzkin L."/>
            <person name="McAllister B."/>
            <person name="McBride C.S."/>
            <person name="McKernan B."/>
            <person name="McKernan K."/>
            <person name="Mendez-Lago M."/>
            <person name="Minx P."/>
            <person name="Mollenhauer M.U."/>
            <person name="Montooth K."/>
            <person name="Mount S.M."/>
            <person name="Mu X."/>
            <person name="Myers E."/>
            <person name="Negre B."/>
            <person name="Newfeld S."/>
            <person name="Nielsen R."/>
            <person name="Noor M.A."/>
            <person name="O'Grady P."/>
            <person name="Pachter L."/>
            <person name="Papaceit M."/>
            <person name="Parisi M.J."/>
            <person name="Parisi M."/>
            <person name="Parts L."/>
            <person name="Pedersen J.S."/>
            <person name="Pesole G."/>
            <person name="Phillippy A.M."/>
            <person name="Ponting C.P."/>
            <person name="Pop M."/>
            <person name="Porcelli D."/>
            <person name="Powell J.R."/>
            <person name="Prohaska S."/>
            <person name="Pruitt K."/>
            <person name="Puig M."/>
            <person name="Quesneville H."/>
            <person name="Ram K.R."/>
            <person name="Rand D."/>
            <person name="Rasmussen M.D."/>
            <person name="Reed L.K."/>
            <person name="Reenan R."/>
            <person name="Reily A."/>
            <person name="Remington K.A."/>
            <person name="Rieger T.T."/>
            <person name="Ritchie M.G."/>
            <person name="Robin C."/>
            <person name="Rogers Y.H."/>
            <person name="Rohde C."/>
            <person name="Rozas J."/>
            <person name="Rubenfield M.J."/>
            <person name="Ruiz A."/>
            <person name="Russo S."/>
            <person name="Salzberg S.L."/>
            <person name="Sanchez-Gracia A."/>
            <person name="Saranga D.J."/>
            <person name="Sato H."/>
            <person name="Schaeffer S.W."/>
            <person name="Schatz M.C."/>
            <person name="Schlenke T."/>
            <person name="Schwartz R."/>
            <person name="Segarra C."/>
            <person name="Singh R.S."/>
            <person name="Sirot L."/>
            <person name="Sirota M."/>
            <person name="Sisneros N.B."/>
            <person name="Smith C.D."/>
            <person name="Smith T.F."/>
            <person name="Spieth J."/>
            <person name="Stage D.E."/>
            <person name="Stark A."/>
            <person name="Stephan W."/>
            <person name="Strausberg R.L."/>
            <person name="Strempel S."/>
            <person name="Sturgill D."/>
            <person name="Sutton G."/>
            <person name="Sutton G.G."/>
            <person name="Tao W."/>
            <person name="Teichmann S."/>
            <person name="Tobari Y.N."/>
            <person name="Tomimura Y."/>
            <person name="Tsolas J.M."/>
            <person name="Valente V.L."/>
            <person name="Venter E."/>
            <person name="Venter J.C."/>
            <person name="Vicario S."/>
            <person name="Vieira F.G."/>
            <person name="Vilella A.J."/>
            <person name="Villasante A."/>
            <person name="Walenz B."/>
            <person name="Wang J."/>
            <person name="Wasserman M."/>
            <person name="Watts T."/>
            <person name="Wilson D."/>
            <person name="Wilson R.K."/>
            <person name="Wing R.A."/>
            <person name="Wolfner M.F."/>
            <person name="Wong A."/>
            <person name="Wong G.K."/>
            <person name="Wu C.I."/>
            <person name="Wu G."/>
            <person name="Yamamoto D."/>
            <person name="Yang H.P."/>
            <person name="Yang S.P."/>
            <person name="Yorke J.A."/>
            <person name="Yoshida K."/>
            <person name="Zdobnov E."/>
            <person name="Zhang P."/>
            <person name="Zhang Y."/>
            <person name="Zimin A.V."/>
            <person name="Baldwin J."/>
            <person name="Abdouelleil A."/>
            <person name="Abdulkadir J."/>
            <person name="Abebe A."/>
            <person name="Abera B."/>
            <person name="Abreu J."/>
            <person name="Acer S.C."/>
            <person name="Aftuck L."/>
            <person name="Alexander A."/>
            <person name="An P."/>
            <person name="Anderson E."/>
            <person name="Anderson S."/>
            <person name="Arachi H."/>
            <person name="Azer M."/>
            <person name="Bachantsang P."/>
            <person name="Barry A."/>
            <person name="Bayul T."/>
            <person name="Berlin A."/>
            <person name="Bessette D."/>
            <person name="Bloom T."/>
            <person name="Blye J."/>
            <person name="Boguslavskiy L."/>
            <person name="Bonnet C."/>
            <person name="Boukhgalter B."/>
            <person name="Bourzgui I."/>
            <person name="Brown A."/>
            <person name="Cahill P."/>
            <person name="Channer S."/>
            <person name="Cheshatsang Y."/>
            <person name="Chuda L."/>
            <person name="Citroen M."/>
            <person name="Collymore A."/>
            <person name="Cooke P."/>
            <person name="Costello M."/>
            <person name="D'Aco K."/>
            <person name="Daza R."/>
            <person name="De Haan G."/>
            <person name="DeGray S."/>
            <person name="DeMaso C."/>
            <person name="Dhargay N."/>
            <person name="Dooley K."/>
            <person name="Dooley E."/>
            <person name="Doricent M."/>
            <person name="Dorje P."/>
            <person name="Dorjee K."/>
            <person name="Dupes A."/>
            <person name="Elong R."/>
            <person name="Falk J."/>
            <person name="Farina A."/>
            <person name="Faro S."/>
            <person name="Ferguson D."/>
            <person name="Fisher S."/>
            <person name="Foley C.D."/>
            <person name="Franke A."/>
            <person name="Friedrich D."/>
            <person name="Gadbois L."/>
            <person name="Gearin G."/>
            <person name="Gearin C.R."/>
            <person name="Giannoukos G."/>
            <person name="Goode T."/>
            <person name="Graham J."/>
            <person name="Grandbois E."/>
            <person name="Grewal S."/>
            <person name="Gyaltsen K."/>
            <person name="Hafez N."/>
            <person name="Hagos B."/>
            <person name="Hall J."/>
            <person name="Henson C."/>
            <person name="Hollinger A."/>
            <person name="Honan T."/>
            <person name="Huard M.D."/>
            <person name="Hughes L."/>
            <person name="Hurhula B."/>
            <person name="Husby M.E."/>
            <person name="Kamat A."/>
            <person name="Kanga B."/>
            <person name="Kashin S."/>
            <person name="Khazanovich D."/>
            <person name="Kisner P."/>
            <person name="Lance K."/>
            <person name="Lara M."/>
            <person name="Lee W."/>
            <person name="Lennon N."/>
            <person name="Letendre F."/>
            <person name="LeVine R."/>
            <person name="Lipovsky A."/>
            <person name="Liu X."/>
            <person name="Liu J."/>
            <person name="Liu S."/>
            <person name="Lokyitsang T."/>
            <person name="Lokyitsang Y."/>
            <person name="Lubonja R."/>
            <person name="Lui A."/>
            <person name="MacDonald P."/>
            <person name="Magnisalis V."/>
            <person name="Maru K."/>
            <person name="Matthews C."/>
            <person name="McCusker W."/>
            <person name="McDonough S."/>
            <person name="Mehta T."/>
            <person name="Meldrim J."/>
            <person name="Meneus L."/>
            <person name="Mihai O."/>
            <person name="Mihalev A."/>
            <person name="Mihova T."/>
            <person name="Mittelman R."/>
            <person name="Mlenga V."/>
            <person name="Montmayeur A."/>
            <person name="Mulrain L."/>
            <person name="Navidi A."/>
            <person name="Naylor J."/>
            <person name="Negash T."/>
            <person name="Nguyen T."/>
            <person name="Nguyen N."/>
            <person name="Nicol R."/>
            <person name="Norbu C."/>
            <person name="Norbu N."/>
            <person name="Novod N."/>
            <person name="O'Neill B."/>
            <person name="Osman S."/>
            <person name="Markiewicz E."/>
            <person name="Oyono O.L."/>
            <person name="Patti C."/>
            <person name="Phunkhang P."/>
            <person name="Pierre F."/>
            <person name="Priest M."/>
            <person name="Raghuraman S."/>
            <person name="Rege F."/>
            <person name="Reyes R."/>
            <person name="Rise C."/>
            <person name="Rogov P."/>
            <person name="Ross K."/>
            <person name="Ryan E."/>
            <person name="Settipalli S."/>
            <person name="Shea T."/>
            <person name="Sherpa N."/>
            <person name="Shi L."/>
            <person name="Shih D."/>
            <person name="Sparrow T."/>
            <person name="Spaulding J."/>
            <person name="Stalker J."/>
            <person name="Stange-Thomann N."/>
            <person name="Stavropoulos S."/>
            <person name="Stone C."/>
            <person name="Strader C."/>
            <person name="Tesfaye S."/>
            <person name="Thomson T."/>
            <person name="Thoulutsang Y."/>
            <person name="Thoulutsang D."/>
            <person name="Topham K."/>
            <person name="Topping I."/>
            <person name="Tsamla T."/>
            <person name="Vassiliev H."/>
            <person name="Vo A."/>
            <person name="Wangchuk T."/>
            <person name="Wangdi T."/>
            <person name="Weiand M."/>
            <person name="Wilkinson J."/>
            <person name="Wilson A."/>
            <person name="Yadav S."/>
            <person name="Young G."/>
            <person name="Yu Q."/>
            <person name="Zembek L."/>
            <person name="Zhong D."/>
            <person name="Zimmer A."/>
            <person name="Zwirko Z."/>
            <person name="Jaffe D.B."/>
            <person name="Alvarez P."/>
            <person name="Brockman W."/>
            <person name="Butler J."/>
            <person name="Chin C."/>
            <person name="Gnerre S."/>
            <person name="Grabherr M."/>
            <person name="Kleber M."/>
            <person name="Mauceli E."/>
            <person name="MacCallum I."/>
        </authorList>
    </citation>
    <scope>NUCLEOTIDE SEQUENCE [LARGE SCALE GENOMIC DNA]</scope>
    <source>
        <strain evidence="12">Tai18E2 / Tucson 14021-0261.01</strain>
    </source>
</reference>
<accession>A0A0R1DTS8</accession>
<feature type="region of interest" description="Disordered" evidence="10">
    <location>
        <begin position="1"/>
        <end position="79"/>
    </location>
</feature>
<evidence type="ECO:0000313" key="11">
    <source>
        <dbReference type="EMBL" id="KRJ98505.1"/>
    </source>
</evidence>
<keyword evidence="2" id="KW-0963">Cytoplasm</keyword>
<dbReference type="Gene3D" id="1.10.287.1490">
    <property type="match status" value="1"/>
</dbReference>
<feature type="region of interest" description="Disordered" evidence="10">
    <location>
        <begin position="942"/>
        <end position="967"/>
    </location>
</feature>
<evidence type="ECO:0000256" key="4">
    <source>
        <dbReference type="ARBA" id="ARBA00023018"/>
    </source>
</evidence>
<dbReference type="GO" id="GO:0048788">
    <property type="term" value="C:cytoskeleton of presynaptic active zone"/>
    <property type="evidence" value="ECO:0007669"/>
    <property type="project" value="TreeGrafter"/>
</dbReference>
<dbReference type="AlphaFoldDB" id="A0A0R1DTS8"/>
<dbReference type="GO" id="GO:0098882">
    <property type="term" value="F:structural constituent of presynaptic active zone"/>
    <property type="evidence" value="ECO:0007669"/>
    <property type="project" value="TreeGrafter"/>
</dbReference>
<proteinExistence type="predicted"/>
<dbReference type="Proteomes" id="UP000002282">
    <property type="component" value="Chromosome 2L"/>
</dbReference>
<evidence type="ECO:0000256" key="2">
    <source>
        <dbReference type="ARBA" id="ARBA00022490"/>
    </source>
</evidence>
<dbReference type="GO" id="GO:0007274">
    <property type="term" value="P:neuromuscular synaptic transmission"/>
    <property type="evidence" value="ECO:0007669"/>
    <property type="project" value="TreeGrafter"/>
</dbReference>
<dbReference type="PANTHER" id="PTHR18861:SF0">
    <property type="entry name" value="BRUCHPILOT, ISOFORM J"/>
    <property type="match status" value="1"/>
</dbReference>
<feature type="coiled-coil region" evidence="9">
    <location>
        <begin position="221"/>
        <end position="291"/>
    </location>
</feature>
<dbReference type="GO" id="GO:0030424">
    <property type="term" value="C:axon"/>
    <property type="evidence" value="ECO:0007669"/>
    <property type="project" value="UniProtKB-SubCell"/>
</dbReference>
<dbReference type="GO" id="GO:0048167">
    <property type="term" value="P:regulation of synaptic plasticity"/>
    <property type="evidence" value="ECO:0007669"/>
    <property type="project" value="TreeGrafter"/>
</dbReference>
<keyword evidence="7" id="KW-0966">Cell projection</keyword>
<keyword evidence="12" id="KW-1185">Reference proteome</keyword>
<evidence type="ECO:0000256" key="5">
    <source>
        <dbReference type="ARBA" id="ARBA00023054"/>
    </source>
</evidence>
<dbReference type="OrthoDB" id="2019763at2759"/>
<gene>
    <name evidence="11" type="primary">Dyak\GE19282</name>
    <name evidence="11" type="synonym">dyak_GLEANR_3055</name>
    <name evidence="11" type="synonym">GE19282</name>
    <name evidence="11" type="ORF">Dyak_GE19282</name>
</gene>
<keyword evidence="4" id="KW-0770">Synapse</keyword>
<feature type="region of interest" description="Disordered" evidence="10">
    <location>
        <begin position="717"/>
        <end position="764"/>
    </location>
</feature>
<name>A0A0R1DTS8_DROYA</name>
<evidence type="ECO:0000256" key="10">
    <source>
        <dbReference type="SAM" id="MobiDB-lite"/>
    </source>
</evidence>
<dbReference type="PANTHER" id="PTHR18861">
    <property type="entry name" value="ELKS/RAB6-INTERACTING/CAST PROTEIN"/>
    <property type="match status" value="1"/>
</dbReference>
<keyword evidence="6" id="KW-0206">Cytoskeleton</keyword>
<evidence type="ECO:0000313" key="12">
    <source>
        <dbReference type="Proteomes" id="UP000002282"/>
    </source>
</evidence>
<evidence type="ECO:0000256" key="7">
    <source>
        <dbReference type="ARBA" id="ARBA00023273"/>
    </source>
</evidence>
<dbReference type="SMR" id="A0A0R1DTS8"/>
<evidence type="ECO:0000256" key="3">
    <source>
        <dbReference type="ARBA" id="ARBA00022553"/>
    </source>
</evidence>
<dbReference type="InterPro" id="IPR019323">
    <property type="entry name" value="ELKS/CAST"/>
</dbReference>
<keyword evidence="5 9" id="KW-0175">Coiled coil</keyword>
<sequence length="1064" mass="120083">MSRDEYNPVTSSGVRSPGRVRRLQELPTVDRSPSRDYGAPRGSPLAMGSPYYRDMDEPTSPAGAGHHRSRSASRPPMAHAMDYPRTRYQSLDRGGLVDPHDREFIPIREPRDRSRDRSLERGLYLEDELYGRSARQSPSAMGGYNTGMGPTSDRAYLGDLQHQNTDLQRELGNLKRELELTNQKLGSSMHSIKTFWSPELKKERALRKEESAKYSLINDQLKLLSTENQKQAMLVRQLEEELRLRMRQPNLEMQQQMEAIYAENDHLQREISILRETIKDLECRVETQKQTLIARDESIKKLLEMLQAKGMGKEEERQMFQQMQAMAQKQMYNNYTGASGSSPPLPDIIGQYYGPGSLGPGPLSYGSGNGYGPPGYDLYGPSTSTAAGGYGLYDPQIYGPCQQTSPIRRRRYSIAGLPSATMYNDVYGYPAPPLQQTSSSNIVNLLNEAHKSISRSSQILNLTNQARQLGQLVTTPLGGGGVGMGLGRVVSSYPTLHPGDTSPPYLNDNLMQMSTSFSSQPNMYFQPQAQVLPTQLTAAQSAAAAAARLRPAYSVTNLVSSYPTTTAAGYGCKYGGYGNPYQTDLGYGNPLAPFQQRQLMAHQSLHASNPAISQYYQNQAGASGTGASAAALAYNLQQQFAGTQHYGGGSQGPPLGHSHIQASVQQQMHPQYQYHVHQHQNHLQTHPLAALANTSGPFGGTLASSARDYVDGLHHAAHSHTHPHTHPHSHPHHSSHHSHHTAYPHSHSHHQQQQPHQAHHHHHLPYSKLDLDYPKLPQEHKRQLDEFRLEIQRRDQEILAMAAKMKTLEEQHQDYQRHIAVLKESLCAKEEHYNMLQTDVEEMRARLEEKNRLIEKKTQGTLQTVQERNRLTSELTEIKDHMDIKDRKISVLQRKIENLEDLLKEKDNQVDMARARLSAMQAHHSSSEGALTSLEEAIGDKEKQMAQLRDQRDRAEHEKQEERDLHEREVADYKIKLRAAESEVEKLQTRLERAVTERERLEIKLEASQSELGKSKAELEKATCEMGRSSADWESTKQRIARLELENERLKHDLERSQVLVLYR</sequence>
<evidence type="ECO:0000256" key="6">
    <source>
        <dbReference type="ARBA" id="ARBA00023212"/>
    </source>
</evidence>
<keyword evidence="3" id="KW-0597">Phosphoprotein</keyword>
<dbReference type="SUPFAM" id="SSF57997">
    <property type="entry name" value="Tropomyosin"/>
    <property type="match status" value="1"/>
</dbReference>
<evidence type="ECO:0000256" key="8">
    <source>
        <dbReference type="ARBA" id="ARBA00034106"/>
    </source>
</evidence>
<feature type="coiled-coil region" evidence="9">
    <location>
        <begin position="157"/>
        <end position="184"/>
    </location>
</feature>
<reference evidence="11 12" key="2">
    <citation type="journal article" date="2007" name="PLoS Biol.">
        <title>Principles of genome evolution in the Drosophila melanogaster species group.</title>
        <authorList>
            <person name="Ranz J.M."/>
            <person name="Maurin D."/>
            <person name="Chan Y.S."/>
            <person name="von Grotthuss M."/>
            <person name="Hillier L.W."/>
            <person name="Roote J."/>
            <person name="Ashburner M."/>
            <person name="Bergman C.M."/>
        </authorList>
    </citation>
    <scope>NUCLEOTIDE SEQUENCE [LARGE SCALE GENOMIC DNA]</scope>
    <source>
        <strain evidence="12">Tai18E2 / Tucson 14021-0261.01</strain>
    </source>
</reference>
<evidence type="ECO:0000256" key="9">
    <source>
        <dbReference type="SAM" id="Coils"/>
    </source>
</evidence>
<feature type="compositionally biased region" description="Basic residues" evidence="10">
    <location>
        <begin position="717"/>
        <end position="750"/>
    </location>
</feature>
<dbReference type="EMBL" id="CM000157">
    <property type="protein sequence ID" value="KRJ98505.1"/>
    <property type="molecule type" value="Genomic_DNA"/>
</dbReference>